<dbReference type="EMBL" id="JABJNZ010000012">
    <property type="protein sequence ID" value="MBT4870033.1"/>
    <property type="molecule type" value="Genomic_DNA"/>
</dbReference>
<gene>
    <name evidence="2" type="ORF">HON47_00465</name>
</gene>
<organism evidence="2 3">
    <name type="scientific">Candidatus Iainarchaeum sp</name>
    <dbReference type="NCBI Taxonomy" id="3101447"/>
    <lineage>
        <taxon>Archaea</taxon>
        <taxon>Candidatus Iainarchaeota</taxon>
        <taxon>Candidatus Iainarchaeia</taxon>
        <taxon>Candidatus Iainarchaeales</taxon>
        <taxon>Candidatus Iainarchaeaceae</taxon>
        <taxon>Candidatus Iainarchaeum</taxon>
    </lineage>
</organism>
<evidence type="ECO:0000313" key="3">
    <source>
        <dbReference type="Proteomes" id="UP000722459"/>
    </source>
</evidence>
<evidence type="ECO:0000256" key="1">
    <source>
        <dbReference type="SAM" id="Phobius"/>
    </source>
</evidence>
<protein>
    <submittedName>
        <fullName evidence="2">Uncharacterized protein</fullName>
    </submittedName>
</protein>
<comment type="caution">
    <text evidence="2">The sequence shown here is derived from an EMBL/GenBank/DDBJ whole genome shotgun (WGS) entry which is preliminary data.</text>
</comment>
<dbReference type="AlphaFoldDB" id="A0A8T5GDD2"/>
<name>A0A8T5GDD2_9ARCH</name>
<feature type="transmembrane region" description="Helical" evidence="1">
    <location>
        <begin position="93"/>
        <end position="112"/>
    </location>
</feature>
<evidence type="ECO:0000313" key="2">
    <source>
        <dbReference type="EMBL" id="MBT4870033.1"/>
    </source>
</evidence>
<sequence>MKLDNRLAIIIITIIISIFYLVNLPLYVINPIDSSYTGLFFLFLLVYLLIAIILIINKKKYFKIAQKLIMAAILIEIVALFSGLMYFYQSFGISFTIYDAYPILLGFAMLMLSRDLK</sequence>
<keyword evidence="1" id="KW-0472">Membrane</keyword>
<feature type="transmembrane region" description="Helical" evidence="1">
    <location>
        <begin position="35"/>
        <end position="56"/>
    </location>
</feature>
<dbReference type="Proteomes" id="UP000722459">
    <property type="component" value="Unassembled WGS sequence"/>
</dbReference>
<accession>A0A8T5GDD2</accession>
<feature type="transmembrane region" description="Helical" evidence="1">
    <location>
        <begin position="7"/>
        <end position="29"/>
    </location>
</feature>
<proteinExistence type="predicted"/>
<keyword evidence="1" id="KW-0812">Transmembrane</keyword>
<feature type="transmembrane region" description="Helical" evidence="1">
    <location>
        <begin position="68"/>
        <end position="87"/>
    </location>
</feature>
<keyword evidence="1" id="KW-1133">Transmembrane helix</keyword>
<reference evidence="2" key="1">
    <citation type="journal article" date="2021" name="ISME J.">
        <title>Mercury methylation by metabolically versatile and cosmopolitan marine bacteria.</title>
        <authorList>
            <person name="Lin H."/>
            <person name="Ascher D.B."/>
            <person name="Myung Y."/>
            <person name="Lamborg C.H."/>
            <person name="Hallam S.J."/>
            <person name="Gionfriddo C.M."/>
            <person name="Holt K.E."/>
            <person name="Moreau J.W."/>
        </authorList>
    </citation>
    <scope>NUCLEOTIDE SEQUENCE</scope>
    <source>
        <strain evidence="2">SI075_bin30</strain>
    </source>
</reference>